<name>A0A1G5JUD3_9FIRM</name>
<feature type="transmembrane region" description="Helical" evidence="1">
    <location>
        <begin position="497"/>
        <end position="530"/>
    </location>
</feature>
<dbReference type="RefSeq" id="WP_091545267.1">
    <property type="nucleotide sequence ID" value="NZ_FMUS01000021.1"/>
</dbReference>
<feature type="domain" description="Beta-lactamase-related" evidence="2">
    <location>
        <begin position="41"/>
        <end position="358"/>
    </location>
</feature>
<feature type="transmembrane region" description="Helical" evidence="1">
    <location>
        <begin position="585"/>
        <end position="613"/>
    </location>
</feature>
<evidence type="ECO:0000313" key="4">
    <source>
        <dbReference type="Proteomes" id="UP000198636"/>
    </source>
</evidence>
<keyword evidence="4" id="KW-1185">Reference proteome</keyword>
<keyword evidence="1" id="KW-0472">Membrane</keyword>
<dbReference type="PANTHER" id="PTHR46825:SF9">
    <property type="entry name" value="BETA-LACTAMASE-RELATED DOMAIN-CONTAINING PROTEIN"/>
    <property type="match status" value="1"/>
</dbReference>
<dbReference type="STRING" id="1120976.SAMN03080606_03020"/>
<gene>
    <name evidence="3" type="ORF">SAMN03080606_03020</name>
</gene>
<keyword evidence="1" id="KW-0812">Transmembrane</keyword>
<dbReference type="EMBL" id="FMUS01000021">
    <property type="protein sequence ID" value="SCY91249.1"/>
    <property type="molecule type" value="Genomic_DNA"/>
</dbReference>
<protein>
    <submittedName>
        <fullName evidence="3">CubicO group peptidase, beta-lactamase class C family</fullName>
    </submittedName>
</protein>
<dbReference type="AlphaFoldDB" id="A0A1G5JUD3"/>
<dbReference type="PANTHER" id="PTHR46825">
    <property type="entry name" value="D-ALANYL-D-ALANINE-CARBOXYPEPTIDASE/ENDOPEPTIDASE AMPH"/>
    <property type="match status" value="1"/>
</dbReference>
<feature type="transmembrane region" description="Helical" evidence="1">
    <location>
        <begin position="542"/>
        <end position="565"/>
    </location>
</feature>
<accession>A0A1G5JUD3</accession>
<feature type="transmembrane region" description="Helical" evidence="1">
    <location>
        <begin position="625"/>
        <end position="642"/>
    </location>
</feature>
<reference evidence="3 4" key="1">
    <citation type="submission" date="2016-10" db="EMBL/GenBank/DDBJ databases">
        <authorList>
            <person name="de Groot N.N."/>
        </authorList>
    </citation>
    <scope>NUCLEOTIDE SEQUENCE [LARGE SCALE GENOMIC DNA]</scope>
    <source>
        <strain evidence="3 4">DSM 18978</strain>
    </source>
</reference>
<evidence type="ECO:0000256" key="1">
    <source>
        <dbReference type="SAM" id="Phobius"/>
    </source>
</evidence>
<dbReference type="InterPro" id="IPR012338">
    <property type="entry name" value="Beta-lactam/transpept-like"/>
</dbReference>
<sequence length="645" mass="71749">MLKNLKIVLKTALLTILILCFAISPVIANSSNVKNVEEFLDDVILSKMDEYNISNLTISIVSNGASVMEKGYGYSNIEKKIPVNPAGTLFRIGSTSKIFTWTAVMQLVEAGMLDLDVDINNYLDFEIPSKLHNEKSETAPITLRHLMTHTPGFEDAFAGLFYLEEDKLPPLNEYLRLHLPARVFPAGEVAAYSNYGSTLAGYIVERVSGVEFAEYIEENIFTPLGMNTSSFRQPLPLELSSKLATPYRFVDGQFLEASFEYVPEPAGAMSTTASDMSKFMMAHLNGGSLNDIQILNADTTKLMHSSQFTHHPLLGGMTLGFMEGIFNGKRTLLQGGGTMIFTTGFYLLPEENVGVFISYSGGGHIISNEIFQAFLDHYYPSSNSTFEKPNQNSLERSRQYRGEYHMSRRSFTTSDSLISLMMGVIQVDVDDDGYLLVTHLGETNSFVEIEPGVYGNLREERTQDYFGPFKTIVFETDPLGRIMITSDGPMTYSKAPWYATGMFTILAFAIVLLTSIASFIYWIVLFILSLFKGKKTQNPKLAVAAGWIAIAFSLVTLLLVTGSLASSEPNPVYGVPMSYFGILPAWASILDIIPMLLAIMAVPIAILSIVAWVKGYWGRFGRIHYSIFATSSIVLIWIFYYWNLV</sequence>
<proteinExistence type="predicted"/>
<evidence type="ECO:0000313" key="3">
    <source>
        <dbReference type="EMBL" id="SCY91249.1"/>
    </source>
</evidence>
<dbReference type="SUPFAM" id="SSF56601">
    <property type="entry name" value="beta-lactamase/transpeptidase-like"/>
    <property type="match status" value="1"/>
</dbReference>
<dbReference type="InterPro" id="IPR050491">
    <property type="entry name" value="AmpC-like"/>
</dbReference>
<dbReference type="InterPro" id="IPR001466">
    <property type="entry name" value="Beta-lactam-related"/>
</dbReference>
<dbReference type="Proteomes" id="UP000198636">
    <property type="component" value="Unassembled WGS sequence"/>
</dbReference>
<evidence type="ECO:0000259" key="2">
    <source>
        <dbReference type="Pfam" id="PF00144"/>
    </source>
</evidence>
<dbReference type="OrthoDB" id="9797709at2"/>
<dbReference type="Pfam" id="PF00144">
    <property type="entry name" value="Beta-lactamase"/>
    <property type="match status" value="1"/>
</dbReference>
<keyword evidence="1" id="KW-1133">Transmembrane helix</keyword>
<organism evidence="3 4">
    <name type="scientific">Alkaliphilus peptidifermentans DSM 18978</name>
    <dbReference type="NCBI Taxonomy" id="1120976"/>
    <lineage>
        <taxon>Bacteria</taxon>
        <taxon>Bacillati</taxon>
        <taxon>Bacillota</taxon>
        <taxon>Clostridia</taxon>
        <taxon>Peptostreptococcales</taxon>
        <taxon>Natronincolaceae</taxon>
        <taxon>Alkaliphilus</taxon>
    </lineage>
</organism>
<dbReference type="Gene3D" id="3.40.710.10">
    <property type="entry name" value="DD-peptidase/beta-lactamase superfamily"/>
    <property type="match status" value="1"/>
</dbReference>